<dbReference type="EMBL" id="FOFD01000009">
    <property type="protein sequence ID" value="SER87019.1"/>
    <property type="molecule type" value="Genomic_DNA"/>
</dbReference>
<dbReference type="STRING" id="1186196.SAMN04489841_4761"/>
<evidence type="ECO:0000313" key="1">
    <source>
        <dbReference type="EMBL" id="SER87019.1"/>
    </source>
</evidence>
<protein>
    <recommendedName>
        <fullName evidence="3">DUF211 domain-containing protein</fullName>
    </recommendedName>
</protein>
<keyword evidence="2" id="KW-1185">Reference proteome</keyword>
<sequence>MQGIVPDTKVLEREHTVMSQSIRRLVLDVMKPQEPDILEFADTAADCSGVEAVNVMLIETDRKVQNLKFTVEGDGIDATALEEALVDLGGTVHSIDQVVCGDRVVEQSGTPQDR</sequence>
<proteinExistence type="predicted"/>
<dbReference type="PANTHER" id="PTHR42240:SF1">
    <property type="entry name" value="DUF211 DOMAIN-CONTAINING PROTEIN"/>
    <property type="match status" value="1"/>
</dbReference>
<gene>
    <name evidence="1" type="ORF">SAMN04489841_4761</name>
</gene>
<dbReference type="InterPro" id="IPR003831">
    <property type="entry name" value="DUF211"/>
</dbReference>
<dbReference type="SUPFAM" id="SSF160363">
    <property type="entry name" value="MTH889-like"/>
    <property type="match status" value="1"/>
</dbReference>
<dbReference type="AlphaFoldDB" id="A0A1H9SRS4"/>
<dbReference type="Gene3D" id="3.30.70.1340">
    <property type="entry name" value="MTH889-like domain"/>
    <property type="match status" value="1"/>
</dbReference>
<evidence type="ECO:0008006" key="3">
    <source>
        <dbReference type="Google" id="ProtNLM"/>
    </source>
</evidence>
<dbReference type="PANTHER" id="PTHR42240">
    <property type="entry name" value="DUF211 DOMAIN-CONTAINING PROTEIN"/>
    <property type="match status" value="1"/>
</dbReference>
<dbReference type="Proteomes" id="UP000199114">
    <property type="component" value="Unassembled WGS sequence"/>
</dbReference>
<dbReference type="InterPro" id="IPR023129">
    <property type="entry name" value="MTH889-like_dom_sf"/>
</dbReference>
<name>A0A1H9SRS4_9EURY</name>
<reference evidence="2" key="1">
    <citation type="submission" date="2016-10" db="EMBL/GenBank/DDBJ databases">
        <authorList>
            <person name="Varghese N."/>
            <person name="Submissions S."/>
        </authorList>
    </citation>
    <scope>NUCLEOTIDE SEQUENCE [LARGE SCALE GENOMIC DNA]</scope>
    <source>
        <strain evidence="2">DSM 25055</strain>
    </source>
</reference>
<accession>A0A1H9SRS4</accession>
<organism evidence="1 2">
    <name type="scientific">Natrinema salaciae</name>
    <dbReference type="NCBI Taxonomy" id="1186196"/>
    <lineage>
        <taxon>Archaea</taxon>
        <taxon>Methanobacteriati</taxon>
        <taxon>Methanobacteriota</taxon>
        <taxon>Stenosarchaea group</taxon>
        <taxon>Halobacteria</taxon>
        <taxon>Halobacteriales</taxon>
        <taxon>Natrialbaceae</taxon>
        <taxon>Natrinema</taxon>
    </lineage>
</organism>
<evidence type="ECO:0000313" key="2">
    <source>
        <dbReference type="Proteomes" id="UP000199114"/>
    </source>
</evidence>
<dbReference type="Pfam" id="PF02680">
    <property type="entry name" value="DUF211"/>
    <property type="match status" value="1"/>
</dbReference>